<evidence type="ECO:0000313" key="5">
    <source>
        <dbReference type="Proteomes" id="UP001280581"/>
    </source>
</evidence>
<keyword evidence="2" id="KW-0732">Signal</keyword>
<feature type="chain" id="PRO_5043049790" description="SnoaL-like domain-containing protein" evidence="2">
    <location>
        <begin position="22"/>
        <end position="678"/>
    </location>
</feature>
<dbReference type="Gene3D" id="3.10.450.50">
    <property type="match status" value="3"/>
</dbReference>
<dbReference type="AlphaFoldDB" id="A0AAN6M799"/>
<evidence type="ECO:0000256" key="1">
    <source>
        <dbReference type="SAM" id="MobiDB-lite"/>
    </source>
</evidence>
<sequence length="678" mass="75295">MLAAIKLAFKLSALACTLALADTTVNSLARDVSRVESIREIKDIQRAFAHLAQFGRFNEATTLFSPDATFTWGADTVTGHSDIEEFLYNHAGDMDGRKPGSLNTLVIENPVVSLSADGRIAKARWNGLRFAGDGDGESWIEGGIYENQYVRGESGWRISLLHYYAMYEGTYEDGWRNIGGRGIPIIPYHFSPEGAGVPIPAAEGNAVGTNTTLGELQVRIQRLNDEDEVRNLMHAHGYYVDRRMWTDVVDLHTTKTKVTITGKGICSNNTLCTGNTYNGLDGVRKALERMGPEGLTTGVNNDHPIVDLIVEVNPNGQRAVARGIEIAMRGNANNKTASWEFNVFRNNFVKEDGVWKIKAIETTPLIVADYHKGWGNGGLDVPNWYVPPLIDVKSYRARGIGSLSTSNITTAELQRRLLRSAAYDGTENQSHAYGYLLDDIACDSVSRLFALHGHKLSPFAGFYLTPQRIKNACFASYGTNRSALRNSISFHWRPQPVILVSNDGRSATLRARLLQPSTSTTKAGSFNSAMYHDQVVLENGRWRLWSVTIDEFYWQSSSWKEGWSNPPPLNASKPDPEPAGWTKKYPPDVTVREVGEREAGFRGGSGKVVEWPAIQKMWFAYRNLVSGRTPDEGRYEGKVGFWEGCVPCKVRPDWSLVANGYEEPQVGPASNGTLRMWR</sequence>
<feature type="domain" description="SnoaL-like" evidence="3">
    <location>
        <begin position="221"/>
        <end position="359"/>
    </location>
</feature>
<name>A0AAN6M799_9PLEO</name>
<reference evidence="4 5" key="1">
    <citation type="submission" date="2021-02" db="EMBL/GenBank/DDBJ databases">
        <title>Genome assembly of Pseudopithomyces chartarum.</title>
        <authorList>
            <person name="Jauregui R."/>
            <person name="Singh J."/>
            <person name="Voisey C."/>
        </authorList>
    </citation>
    <scope>NUCLEOTIDE SEQUENCE [LARGE SCALE GENOMIC DNA]</scope>
    <source>
        <strain evidence="4 5">AGR01</strain>
    </source>
</reference>
<dbReference type="Pfam" id="PF13577">
    <property type="entry name" value="SnoaL_4"/>
    <property type="match status" value="3"/>
</dbReference>
<proteinExistence type="predicted"/>
<dbReference type="SUPFAM" id="SSF54427">
    <property type="entry name" value="NTF2-like"/>
    <property type="match status" value="3"/>
</dbReference>
<gene>
    <name evidence="4" type="ORF">GRF29_8g2698635</name>
</gene>
<evidence type="ECO:0000259" key="3">
    <source>
        <dbReference type="Pfam" id="PF13577"/>
    </source>
</evidence>
<evidence type="ECO:0000256" key="2">
    <source>
        <dbReference type="SAM" id="SignalP"/>
    </source>
</evidence>
<feature type="domain" description="SnoaL-like" evidence="3">
    <location>
        <begin position="429"/>
        <end position="547"/>
    </location>
</feature>
<protein>
    <recommendedName>
        <fullName evidence="3">SnoaL-like domain-containing protein</fullName>
    </recommendedName>
</protein>
<dbReference type="EMBL" id="WVTA01000002">
    <property type="protein sequence ID" value="KAK3216237.1"/>
    <property type="molecule type" value="Genomic_DNA"/>
</dbReference>
<feature type="domain" description="SnoaL-like" evidence="3">
    <location>
        <begin position="34"/>
        <end position="160"/>
    </location>
</feature>
<evidence type="ECO:0000313" key="4">
    <source>
        <dbReference type="EMBL" id="KAK3216237.1"/>
    </source>
</evidence>
<feature type="signal peptide" evidence="2">
    <location>
        <begin position="1"/>
        <end position="21"/>
    </location>
</feature>
<accession>A0AAN6M799</accession>
<dbReference type="Proteomes" id="UP001280581">
    <property type="component" value="Unassembled WGS sequence"/>
</dbReference>
<keyword evidence="5" id="KW-1185">Reference proteome</keyword>
<feature type="region of interest" description="Disordered" evidence="1">
    <location>
        <begin position="564"/>
        <end position="586"/>
    </location>
</feature>
<comment type="caution">
    <text evidence="4">The sequence shown here is derived from an EMBL/GenBank/DDBJ whole genome shotgun (WGS) entry which is preliminary data.</text>
</comment>
<dbReference type="InterPro" id="IPR032710">
    <property type="entry name" value="NTF2-like_dom_sf"/>
</dbReference>
<organism evidence="4 5">
    <name type="scientific">Pseudopithomyces chartarum</name>
    <dbReference type="NCBI Taxonomy" id="1892770"/>
    <lineage>
        <taxon>Eukaryota</taxon>
        <taxon>Fungi</taxon>
        <taxon>Dikarya</taxon>
        <taxon>Ascomycota</taxon>
        <taxon>Pezizomycotina</taxon>
        <taxon>Dothideomycetes</taxon>
        <taxon>Pleosporomycetidae</taxon>
        <taxon>Pleosporales</taxon>
        <taxon>Massarineae</taxon>
        <taxon>Didymosphaeriaceae</taxon>
        <taxon>Pseudopithomyces</taxon>
    </lineage>
</organism>
<dbReference type="InterPro" id="IPR037401">
    <property type="entry name" value="SnoaL-like"/>
</dbReference>